<dbReference type="InterPro" id="IPR000620">
    <property type="entry name" value="EamA_dom"/>
</dbReference>
<feature type="transmembrane region" description="Helical" evidence="5">
    <location>
        <begin position="174"/>
        <end position="194"/>
    </location>
</feature>
<feature type="transmembrane region" description="Helical" evidence="5">
    <location>
        <begin position="269"/>
        <end position="288"/>
    </location>
</feature>
<feature type="transmembrane region" description="Helical" evidence="5">
    <location>
        <begin position="214"/>
        <end position="232"/>
    </location>
</feature>
<accession>A0A5C0B3H7</accession>
<comment type="subcellular location">
    <subcellularLocation>
        <location evidence="1">Membrane</location>
        <topology evidence="1">Multi-pass membrane protein</topology>
    </subcellularLocation>
</comment>
<feature type="domain" description="EamA" evidence="6">
    <location>
        <begin position="143"/>
        <end position="284"/>
    </location>
</feature>
<feature type="transmembrane region" description="Helical" evidence="5">
    <location>
        <begin position="7"/>
        <end position="27"/>
    </location>
</feature>
<dbReference type="SUPFAM" id="SSF103481">
    <property type="entry name" value="Multidrug resistance efflux transporter EmrE"/>
    <property type="match status" value="2"/>
</dbReference>
<feature type="transmembrane region" description="Helical" evidence="5">
    <location>
        <begin position="58"/>
        <end position="79"/>
    </location>
</feature>
<dbReference type="EMBL" id="CP043046">
    <property type="protein sequence ID" value="QEI09172.1"/>
    <property type="molecule type" value="Genomic_DNA"/>
</dbReference>
<feature type="transmembrane region" description="Helical" evidence="5">
    <location>
        <begin position="33"/>
        <end position="51"/>
    </location>
</feature>
<keyword evidence="3 5" id="KW-1133">Transmembrane helix</keyword>
<evidence type="ECO:0000256" key="4">
    <source>
        <dbReference type="ARBA" id="ARBA00023136"/>
    </source>
</evidence>
<dbReference type="PANTHER" id="PTHR32322">
    <property type="entry name" value="INNER MEMBRANE TRANSPORTER"/>
    <property type="match status" value="1"/>
</dbReference>
<evidence type="ECO:0000256" key="5">
    <source>
        <dbReference type="SAM" id="Phobius"/>
    </source>
</evidence>
<feature type="transmembrane region" description="Helical" evidence="5">
    <location>
        <begin position="85"/>
        <end position="106"/>
    </location>
</feature>
<dbReference type="PANTHER" id="PTHR32322:SF9">
    <property type="entry name" value="AMINO-ACID METABOLITE EFFLUX PUMP-RELATED"/>
    <property type="match status" value="1"/>
</dbReference>
<organism evidence="7 8">
    <name type="scientific">Pigmentiphaga aceris</name>
    <dbReference type="NCBI Taxonomy" id="1940612"/>
    <lineage>
        <taxon>Bacteria</taxon>
        <taxon>Pseudomonadati</taxon>
        <taxon>Pseudomonadota</taxon>
        <taxon>Betaproteobacteria</taxon>
        <taxon>Burkholderiales</taxon>
        <taxon>Alcaligenaceae</taxon>
        <taxon>Pigmentiphaga</taxon>
    </lineage>
</organism>
<feature type="transmembrane region" description="Helical" evidence="5">
    <location>
        <begin position="244"/>
        <end position="263"/>
    </location>
</feature>
<keyword evidence="4 5" id="KW-0472">Membrane</keyword>
<sequence>MSGKDYLCALAVVLIWGSNFVVMKLGLQGLSPMMLGTLRYICASLVFIPFVRRSTVPWRWLLVCGMLAFGQFVFLFVGLKVGMTAGIASLVMQTQAFFTIVLAAVLLQERPRVYQWVGVAISAIGLVLIASVHGDAPGQMTLIGFLLALTGALSWAGANIGIRYAMRASPGFDPLAFIVYSSAVPILPFFALALLVDGWSAITDMMWNISGREIFAVVYLGVLATVVAYTLWTRLLVRHPAARVVPFSLLVPVVGIYAASLVFDEHMQGWQWAGAALVFSGLLFNQFGGRVIRR</sequence>
<evidence type="ECO:0000256" key="3">
    <source>
        <dbReference type="ARBA" id="ARBA00022989"/>
    </source>
</evidence>
<proteinExistence type="predicted"/>
<feature type="domain" description="EamA" evidence="6">
    <location>
        <begin position="6"/>
        <end position="130"/>
    </location>
</feature>
<feature type="transmembrane region" description="Helical" evidence="5">
    <location>
        <begin position="140"/>
        <end position="162"/>
    </location>
</feature>
<feature type="transmembrane region" description="Helical" evidence="5">
    <location>
        <begin position="113"/>
        <end position="134"/>
    </location>
</feature>
<name>A0A5C0B3H7_9BURK</name>
<evidence type="ECO:0000256" key="2">
    <source>
        <dbReference type="ARBA" id="ARBA00022692"/>
    </source>
</evidence>
<gene>
    <name evidence="7" type="ORF">FXN63_07220</name>
</gene>
<evidence type="ECO:0000259" key="6">
    <source>
        <dbReference type="Pfam" id="PF00892"/>
    </source>
</evidence>
<dbReference type="KEGG" id="pacr:FXN63_07220"/>
<dbReference type="AlphaFoldDB" id="A0A5C0B3H7"/>
<dbReference type="InterPro" id="IPR037185">
    <property type="entry name" value="EmrE-like"/>
</dbReference>
<evidence type="ECO:0000313" key="8">
    <source>
        <dbReference type="Proteomes" id="UP000325161"/>
    </source>
</evidence>
<protein>
    <submittedName>
        <fullName evidence="7">EamA family transporter</fullName>
    </submittedName>
</protein>
<dbReference type="InterPro" id="IPR050638">
    <property type="entry name" value="AA-Vitamin_Transporters"/>
</dbReference>
<evidence type="ECO:0000313" key="7">
    <source>
        <dbReference type="EMBL" id="QEI09172.1"/>
    </source>
</evidence>
<evidence type="ECO:0000256" key="1">
    <source>
        <dbReference type="ARBA" id="ARBA00004141"/>
    </source>
</evidence>
<keyword evidence="2 5" id="KW-0812">Transmembrane</keyword>
<dbReference type="OrthoDB" id="7158585at2"/>
<dbReference type="Proteomes" id="UP000325161">
    <property type="component" value="Chromosome"/>
</dbReference>
<keyword evidence="8" id="KW-1185">Reference proteome</keyword>
<dbReference type="Pfam" id="PF00892">
    <property type="entry name" value="EamA"/>
    <property type="match status" value="2"/>
</dbReference>
<dbReference type="GO" id="GO:0016020">
    <property type="term" value="C:membrane"/>
    <property type="evidence" value="ECO:0007669"/>
    <property type="project" value="UniProtKB-SubCell"/>
</dbReference>
<reference evidence="7 8" key="1">
    <citation type="submission" date="2019-08" db="EMBL/GenBank/DDBJ databases">
        <title>Amphibian skin-associated Pigmentiphaga: genome sequence and occurrence across geography and hosts.</title>
        <authorList>
            <person name="Bletz M.C."/>
            <person name="Bunk B."/>
            <person name="Sproeer C."/>
            <person name="Biwer P."/>
            <person name="Reiter S."/>
            <person name="Rabemananjara F.C.E."/>
            <person name="Schulz S."/>
            <person name="Overmann J."/>
            <person name="Vences M."/>
        </authorList>
    </citation>
    <scope>NUCLEOTIDE SEQUENCE [LARGE SCALE GENOMIC DNA]</scope>
    <source>
        <strain evidence="7 8">Mada1488</strain>
    </source>
</reference>